<protein>
    <submittedName>
        <fullName evidence="1">Uncharacterized protein</fullName>
    </submittedName>
</protein>
<proteinExistence type="predicted"/>
<comment type="caution">
    <text evidence="1">The sequence shown here is derived from an EMBL/GenBank/DDBJ whole genome shotgun (WGS) entry which is preliminary data.</text>
</comment>
<accession>A0A645ALB4</accession>
<dbReference type="AlphaFoldDB" id="A0A645ALB4"/>
<name>A0A645ALB4_9ZZZZ</name>
<evidence type="ECO:0000313" key="1">
    <source>
        <dbReference type="EMBL" id="MPM53827.1"/>
    </source>
</evidence>
<sequence>MDQGREDPIVQDDRNVDRLRIALGYASPAGHGVPGLEDIDPGTHPIKREVVQVTRPEYADGT</sequence>
<dbReference type="EMBL" id="VSSQ01014521">
    <property type="protein sequence ID" value="MPM53827.1"/>
    <property type="molecule type" value="Genomic_DNA"/>
</dbReference>
<reference evidence="1" key="1">
    <citation type="submission" date="2019-08" db="EMBL/GenBank/DDBJ databases">
        <authorList>
            <person name="Kucharzyk K."/>
            <person name="Murdoch R.W."/>
            <person name="Higgins S."/>
            <person name="Loffler F."/>
        </authorList>
    </citation>
    <scope>NUCLEOTIDE SEQUENCE</scope>
</reference>
<gene>
    <name evidence="1" type="ORF">SDC9_100597</name>
</gene>
<organism evidence="1">
    <name type="scientific">bioreactor metagenome</name>
    <dbReference type="NCBI Taxonomy" id="1076179"/>
    <lineage>
        <taxon>unclassified sequences</taxon>
        <taxon>metagenomes</taxon>
        <taxon>ecological metagenomes</taxon>
    </lineage>
</organism>